<dbReference type="PANTHER" id="PTHR43785">
    <property type="entry name" value="GAMMA-GLUTAMYLPUTRESCINE SYNTHETASE"/>
    <property type="match status" value="1"/>
</dbReference>
<evidence type="ECO:0000313" key="6">
    <source>
        <dbReference type="EMBL" id="TMV11742.1"/>
    </source>
</evidence>
<evidence type="ECO:0000256" key="1">
    <source>
        <dbReference type="ARBA" id="ARBA00001946"/>
    </source>
</evidence>
<dbReference type="PANTHER" id="PTHR43785:SF12">
    <property type="entry name" value="TYPE-1 GLUTAMINE SYNTHETASE 2"/>
    <property type="match status" value="1"/>
</dbReference>
<keyword evidence="2" id="KW-0436">Ligase</keyword>
<gene>
    <name evidence="6" type="ORF">FGK64_15865</name>
</gene>
<comment type="similarity">
    <text evidence="3 4">Belongs to the glutamine synthetase family.</text>
</comment>
<dbReference type="SMART" id="SM01230">
    <property type="entry name" value="Gln-synt_C"/>
    <property type="match status" value="1"/>
</dbReference>
<proteinExistence type="inferred from homology"/>
<dbReference type="Proteomes" id="UP001191082">
    <property type="component" value="Unassembled WGS sequence"/>
</dbReference>
<name>A0ABY2X8U6_9RHOB</name>
<dbReference type="SUPFAM" id="SSF54368">
    <property type="entry name" value="Glutamine synthetase, N-terminal domain"/>
    <property type="match status" value="1"/>
</dbReference>
<evidence type="ECO:0000259" key="5">
    <source>
        <dbReference type="PROSITE" id="PS51987"/>
    </source>
</evidence>
<dbReference type="Gene3D" id="3.10.20.70">
    <property type="entry name" value="Glutamine synthetase, N-terminal domain"/>
    <property type="match status" value="1"/>
</dbReference>
<evidence type="ECO:0000313" key="7">
    <source>
        <dbReference type="Proteomes" id="UP001191082"/>
    </source>
</evidence>
<reference evidence="6 7" key="1">
    <citation type="submission" date="2019-05" db="EMBL/GenBank/DDBJ databases">
        <title>Marivita sp. nov. isolated from sea sediment.</title>
        <authorList>
            <person name="Kim W."/>
        </authorList>
    </citation>
    <scope>NUCLEOTIDE SEQUENCE [LARGE SCALE GENOMIC DNA]</scope>
    <source>
        <strain evidence="6 7">CAU 1492</strain>
    </source>
</reference>
<organism evidence="6 7">
    <name type="scientific">Arenibacterium halophilum</name>
    <dbReference type="NCBI Taxonomy" id="2583821"/>
    <lineage>
        <taxon>Bacteria</taxon>
        <taxon>Pseudomonadati</taxon>
        <taxon>Pseudomonadota</taxon>
        <taxon>Alphaproteobacteria</taxon>
        <taxon>Rhodobacterales</taxon>
        <taxon>Paracoccaceae</taxon>
        <taxon>Arenibacterium</taxon>
    </lineage>
</organism>
<dbReference type="RefSeq" id="WP_138864804.1">
    <property type="nucleotide sequence ID" value="NZ_VCPC01000003.1"/>
</dbReference>
<dbReference type="InterPro" id="IPR014746">
    <property type="entry name" value="Gln_synth/guanido_kin_cat_dom"/>
</dbReference>
<dbReference type="Gene3D" id="3.30.590.10">
    <property type="entry name" value="Glutamine synthetase/guanido kinase, catalytic domain"/>
    <property type="match status" value="1"/>
</dbReference>
<protein>
    <submittedName>
        <fullName evidence="6">Glutamine synthetase</fullName>
    </submittedName>
</protein>
<accession>A0ABY2X8U6</accession>
<keyword evidence="7" id="KW-1185">Reference proteome</keyword>
<dbReference type="PROSITE" id="PS51987">
    <property type="entry name" value="GS_CATALYTIC"/>
    <property type="match status" value="1"/>
</dbReference>
<evidence type="ECO:0000256" key="2">
    <source>
        <dbReference type="ARBA" id="ARBA00022598"/>
    </source>
</evidence>
<comment type="caution">
    <text evidence="6">The sequence shown here is derived from an EMBL/GenBank/DDBJ whole genome shotgun (WGS) entry which is preliminary data.</text>
</comment>
<sequence length="493" mass="53257">MNSAALSAPGTRVSEVAGGALARMGCLDADAIEAADALLARVAGSDIETIRVLFPDQHGLLRGKTIVASALRSALRSGLTAPSTLLLKDTAHRTVFPVWSEDPGVSAGPMQGANDILIVPDATTFRPLPWAPHSAWLLADVRFRDGTPIPFASRSVLQRAVGALGAEGLRATMGLEVEFYIFQQVTDGLDHVQATAPGDPVMSRGTTQGYQYLTETRYDAMEPLLDKLRRAAQGLGLPVRSVEIEFGPSQFEMTFDPGSPMEQADNMVMFRTMVKELCAREGYHASFMAKPKIPNLVANGWHVHQSISDAQGRNLFMPDTDGALTPQADGWLAGLLTHAAEASLLMAPTINSYKRYQPFQLAPNRIAWGRDNRGAMLRALLLKGDAASRIENRAPDSSANPYYAFAAQLTAGLAGMQSGAKAPPATISPYDGDAELLPTDMGAAIAAFDTSDMFRKTLGDDFVNYLVHLKRAEWSRYLGAVSDWEHAEYFNVF</sequence>
<dbReference type="EMBL" id="VCPC01000003">
    <property type="protein sequence ID" value="TMV11742.1"/>
    <property type="molecule type" value="Genomic_DNA"/>
</dbReference>
<comment type="cofactor">
    <cofactor evidence="1">
        <name>Mg(2+)</name>
        <dbReference type="ChEBI" id="CHEBI:18420"/>
    </cofactor>
</comment>
<dbReference type="InterPro" id="IPR008146">
    <property type="entry name" value="Gln_synth_cat_dom"/>
</dbReference>
<evidence type="ECO:0000256" key="4">
    <source>
        <dbReference type="RuleBase" id="RU000384"/>
    </source>
</evidence>
<dbReference type="SUPFAM" id="SSF55931">
    <property type="entry name" value="Glutamine synthetase/guanido kinase"/>
    <property type="match status" value="1"/>
</dbReference>
<feature type="domain" description="GS catalytic" evidence="5">
    <location>
        <begin position="153"/>
        <end position="493"/>
    </location>
</feature>
<evidence type="ECO:0000256" key="3">
    <source>
        <dbReference type="PROSITE-ProRule" id="PRU01331"/>
    </source>
</evidence>
<dbReference type="InterPro" id="IPR036651">
    <property type="entry name" value="Gln_synt_N_sf"/>
</dbReference>
<dbReference type="Pfam" id="PF00120">
    <property type="entry name" value="Gln-synt_C"/>
    <property type="match status" value="1"/>
</dbReference>